<keyword evidence="2" id="KW-1185">Reference proteome</keyword>
<name>A0ABM8UYG6_9BACT</name>
<reference evidence="1 2" key="1">
    <citation type="submission" date="2021-04" db="EMBL/GenBank/DDBJ databases">
        <authorList>
            <person name="Rodrigo-Torres L."/>
            <person name="Arahal R. D."/>
            <person name="Lucena T."/>
        </authorList>
    </citation>
    <scope>NUCLEOTIDE SEQUENCE [LARGE SCALE GENOMIC DNA]</scope>
    <source>
        <strain evidence="1 2">CECT 9623</strain>
    </source>
</reference>
<protein>
    <submittedName>
        <fullName evidence="1">Uncharacterized protein</fullName>
    </submittedName>
</protein>
<comment type="caution">
    <text evidence="1">The sequence shown here is derived from an EMBL/GenBank/DDBJ whole genome shotgun (WGS) entry which is preliminary data.</text>
</comment>
<evidence type="ECO:0000313" key="1">
    <source>
        <dbReference type="EMBL" id="CAG5074708.1"/>
    </source>
</evidence>
<dbReference type="Proteomes" id="UP000679725">
    <property type="component" value="Unassembled WGS sequence"/>
</dbReference>
<organism evidence="1 2">
    <name type="scientific">Dyadobacter linearis</name>
    <dbReference type="NCBI Taxonomy" id="2823330"/>
    <lineage>
        <taxon>Bacteria</taxon>
        <taxon>Pseudomonadati</taxon>
        <taxon>Bacteroidota</taxon>
        <taxon>Cytophagia</taxon>
        <taxon>Cytophagales</taxon>
        <taxon>Spirosomataceae</taxon>
        <taxon>Dyadobacter</taxon>
    </lineage>
</organism>
<dbReference type="RefSeq" id="WP_215236619.1">
    <property type="nucleotide sequence ID" value="NZ_CAJRAU010000013.1"/>
</dbReference>
<gene>
    <name evidence="1" type="ORF">DYBT9623_05396</name>
</gene>
<evidence type="ECO:0000313" key="2">
    <source>
        <dbReference type="Proteomes" id="UP000679725"/>
    </source>
</evidence>
<dbReference type="EMBL" id="CAJRAU010000013">
    <property type="protein sequence ID" value="CAG5074708.1"/>
    <property type="molecule type" value="Genomic_DNA"/>
</dbReference>
<sequence length="113" mass="12601">MHSTPISKGLATIVKALSKVDDVFRNKQISSADADNSIGKQSDLPVYAHFIQENMTILGQTPGQQLRQSVTLNELTKRRFLNILNRVAKGQEGVSRQERLFVQQVWSAIGSIH</sequence>
<proteinExistence type="predicted"/>
<accession>A0ABM8UYG6</accession>